<reference evidence="3" key="3">
    <citation type="submission" date="2025-09" db="UniProtKB">
        <authorList>
            <consortium name="Ensembl"/>
        </authorList>
    </citation>
    <scope>IDENTIFICATION</scope>
</reference>
<dbReference type="InterPro" id="IPR050951">
    <property type="entry name" value="Retrovirus_Pol_polyprotein"/>
</dbReference>
<dbReference type="InterPro" id="IPR012337">
    <property type="entry name" value="RNaseH-like_sf"/>
</dbReference>
<dbReference type="PANTHER" id="PTHR37984">
    <property type="entry name" value="PROTEIN CBG26694"/>
    <property type="match status" value="1"/>
</dbReference>
<dbReference type="GO" id="GO:0015074">
    <property type="term" value="P:DNA integration"/>
    <property type="evidence" value="ECO:0007669"/>
    <property type="project" value="InterPro"/>
</dbReference>
<dbReference type="PROSITE" id="PS50994">
    <property type="entry name" value="INTEGRASE"/>
    <property type="match status" value="1"/>
</dbReference>
<evidence type="ECO:0000313" key="3">
    <source>
        <dbReference type="Ensembl" id="ENSGACP00000052912.1"/>
    </source>
</evidence>
<dbReference type="GO" id="GO:0003676">
    <property type="term" value="F:nucleic acid binding"/>
    <property type="evidence" value="ECO:0007669"/>
    <property type="project" value="InterPro"/>
</dbReference>
<dbReference type="Ensembl" id="ENSGACT00000056676.1">
    <property type="protein sequence ID" value="ENSGACP00000052912.1"/>
    <property type="gene ID" value="ENSGACG00000028367.1"/>
</dbReference>
<evidence type="ECO:0000259" key="2">
    <source>
        <dbReference type="PROSITE" id="PS50994"/>
    </source>
</evidence>
<keyword evidence="4" id="KW-1185">Reference proteome</keyword>
<sequence length="332" mass="37855">MDLVGKLKCTNNGYMYICVMVDYFTKWIEVTRCIMDFFYKYGAPKRILTDRGKEFVNKINTGLCESLCAPYHPQTNGLVEKLNGTIQGALKKMVQDHPSDWDKYIQPTVFGLRTKKQLTTKYSPYFLLYGREARYPSEIPDKWQISEEQVHIYMTNEDVCTHTNDLKEVYNKVEANIAETQEKVRKRKLAKGDDDSFAVGDKVLRKNIREEQRKGGKLETDLLGPYMAIHIDGKSADLTTLQGKNVCKVNIDHLKRYVEPEVRIPAKWIAATSTSPPALQPSPVRCLGVPQSPPVAPKSDSLTSSLSSWPAPASPEECKYKPQYSFNIRTVW</sequence>
<dbReference type="Proteomes" id="UP000007635">
    <property type="component" value="Unassembled WGS sequence"/>
</dbReference>
<dbReference type="PANTHER" id="PTHR37984:SF5">
    <property type="entry name" value="PROTEIN NYNRIN-LIKE"/>
    <property type="match status" value="1"/>
</dbReference>
<feature type="region of interest" description="Disordered" evidence="1">
    <location>
        <begin position="289"/>
        <end position="315"/>
    </location>
</feature>
<feature type="domain" description="Integrase catalytic" evidence="2">
    <location>
        <begin position="37"/>
        <end position="132"/>
    </location>
</feature>
<feature type="compositionally biased region" description="Low complexity" evidence="1">
    <location>
        <begin position="297"/>
        <end position="315"/>
    </location>
</feature>
<reference evidence="3" key="2">
    <citation type="submission" date="2025-08" db="UniProtKB">
        <authorList>
            <consortium name="Ensembl"/>
        </authorList>
    </citation>
    <scope>IDENTIFICATION</scope>
</reference>
<accession>A0AAQ4QPV2</accession>
<dbReference type="InterPro" id="IPR036397">
    <property type="entry name" value="RNaseH_sf"/>
</dbReference>
<protein>
    <recommendedName>
        <fullName evidence="2">Integrase catalytic domain-containing protein</fullName>
    </recommendedName>
</protein>
<dbReference type="AlphaFoldDB" id="A0AAQ4QPV2"/>
<name>A0AAQ4QPV2_GASAC</name>
<dbReference type="Gene3D" id="3.30.420.10">
    <property type="entry name" value="Ribonuclease H-like superfamily/Ribonuclease H"/>
    <property type="match status" value="1"/>
</dbReference>
<proteinExistence type="predicted"/>
<dbReference type="InterPro" id="IPR001584">
    <property type="entry name" value="Integrase_cat-core"/>
</dbReference>
<evidence type="ECO:0000256" key="1">
    <source>
        <dbReference type="SAM" id="MobiDB-lite"/>
    </source>
</evidence>
<dbReference type="GeneTree" id="ENSGT01000000214408"/>
<reference evidence="3 4" key="1">
    <citation type="journal article" date="2021" name="G3 (Bethesda)">
        <title>Improved contiguity of the threespine stickleback genome using long-read sequencing.</title>
        <authorList>
            <person name="Nath S."/>
            <person name="Shaw D.E."/>
            <person name="White M.A."/>
        </authorList>
    </citation>
    <scope>NUCLEOTIDE SEQUENCE [LARGE SCALE GENOMIC DNA]</scope>
    <source>
        <strain evidence="3 4">Lake Benthic</strain>
    </source>
</reference>
<evidence type="ECO:0000313" key="4">
    <source>
        <dbReference type="Proteomes" id="UP000007635"/>
    </source>
</evidence>
<organism evidence="3 4">
    <name type="scientific">Gasterosteus aculeatus aculeatus</name>
    <name type="common">three-spined stickleback</name>
    <dbReference type="NCBI Taxonomy" id="481459"/>
    <lineage>
        <taxon>Eukaryota</taxon>
        <taxon>Metazoa</taxon>
        <taxon>Chordata</taxon>
        <taxon>Craniata</taxon>
        <taxon>Vertebrata</taxon>
        <taxon>Euteleostomi</taxon>
        <taxon>Actinopterygii</taxon>
        <taxon>Neopterygii</taxon>
        <taxon>Teleostei</taxon>
        <taxon>Neoteleostei</taxon>
        <taxon>Acanthomorphata</taxon>
        <taxon>Eupercaria</taxon>
        <taxon>Perciformes</taxon>
        <taxon>Cottioidei</taxon>
        <taxon>Gasterosteales</taxon>
        <taxon>Gasterosteidae</taxon>
        <taxon>Gasterosteus</taxon>
    </lineage>
</organism>
<dbReference type="SUPFAM" id="SSF53098">
    <property type="entry name" value="Ribonuclease H-like"/>
    <property type="match status" value="1"/>
</dbReference>